<keyword evidence="3" id="KW-1185">Reference proteome</keyword>
<name>A0A4V3SC46_9HYME</name>
<feature type="region of interest" description="Disordered" evidence="1">
    <location>
        <begin position="96"/>
        <end position="122"/>
    </location>
</feature>
<feature type="compositionally biased region" description="Low complexity" evidence="1">
    <location>
        <begin position="234"/>
        <end position="244"/>
    </location>
</feature>
<proteinExistence type="predicted"/>
<feature type="compositionally biased region" description="Basic and acidic residues" evidence="1">
    <location>
        <begin position="107"/>
        <end position="118"/>
    </location>
</feature>
<evidence type="ECO:0000256" key="1">
    <source>
        <dbReference type="SAM" id="MobiDB-lite"/>
    </source>
</evidence>
<dbReference type="Proteomes" id="UP000310200">
    <property type="component" value="Unassembled WGS sequence"/>
</dbReference>
<accession>A0A4V3SC46</accession>
<evidence type="ECO:0000313" key="2">
    <source>
        <dbReference type="EMBL" id="TGZ55384.1"/>
    </source>
</evidence>
<sequence>MNPCQPWSPVSYIVYHGTNPLAYYFFGERWRVGDGLNGDGEDYGARHVHQLPSNNEFRGIADQQPGNCLADASHIYLLVAGVVVVAGFWRVHPGEGQRLPTPTPAEPRNRREQLRDETAEGTGRIGVRAEVTPAPRRSRGRAPVRSDAFYRAFLFLAALCLRYVISSIRFSHPRLPSVATIPKFEENGCIKCENDGKFDHLLNKIYEPVSPTPHYGLVMCVLHHKTAPPPPPTTSSHLHASPSRPCRHPPPTHTPR</sequence>
<protein>
    <submittedName>
        <fullName evidence="2">Uncharacterized protein</fullName>
    </submittedName>
</protein>
<evidence type="ECO:0000313" key="3">
    <source>
        <dbReference type="Proteomes" id="UP000310200"/>
    </source>
</evidence>
<organism evidence="2 3">
    <name type="scientific">Temnothorax longispinosus</name>
    <dbReference type="NCBI Taxonomy" id="300112"/>
    <lineage>
        <taxon>Eukaryota</taxon>
        <taxon>Metazoa</taxon>
        <taxon>Ecdysozoa</taxon>
        <taxon>Arthropoda</taxon>
        <taxon>Hexapoda</taxon>
        <taxon>Insecta</taxon>
        <taxon>Pterygota</taxon>
        <taxon>Neoptera</taxon>
        <taxon>Endopterygota</taxon>
        <taxon>Hymenoptera</taxon>
        <taxon>Apocrita</taxon>
        <taxon>Aculeata</taxon>
        <taxon>Formicoidea</taxon>
        <taxon>Formicidae</taxon>
        <taxon>Myrmicinae</taxon>
        <taxon>Temnothorax</taxon>
    </lineage>
</organism>
<dbReference type="AlphaFoldDB" id="A0A4V3SC46"/>
<reference evidence="2 3" key="1">
    <citation type="journal article" date="2019" name="Philos. Trans. R. Soc. Lond., B, Biol. Sci.">
        <title>Ant behaviour and brain gene expression of defending hosts depend on the ecological success of the intruding social parasite.</title>
        <authorList>
            <person name="Kaur R."/>
            <person name="Stoldt M."/>
            <person name="Jongepier E."/>
            <person name="Feldmeyer B."/>
            <person name="Menzel F."/>
            <person name="Bornberg-Bauer E."/>
            <person name="Foitzik S."/>
        </authorList>
    </citation>
    <scope>NUCLEOTIDE SEQUENCE [LARGE SCALE GENOMIC DNA]</scope>
    <source>
        <tissue evidence="2">Whole body</tissue>
    </source>
</reference>
<gene>
    <name evidence="2" type="ORF">DBV15_08552</name>
</gene>
<dbReference type="EMBL" id="QBLH01000464">
    <property type="protein sequence ID" value="TGZ55384.1"/>
    <property type="molecule type" value="Genomic_DNA"/>
</dbReference>
<comment type="caution">
    <text evidence="2">The sequence shown here is derived from an EMBL/GenBank/DDBJ whole genome shotgun (WGS) entry which is preliminary data.</text>
</comment>
<feature type="region of interest" description="Disordered" evidence="1">
    <location>
        <begin position="228"/>
        <end position="256"/>
    </location>
</feature>